<evidence type="ECO:0000313" key="2">
    <source>
        <dbReference type="Proteomes" id="UP000076871"/>
    </source>
</evidence>
<reference evidence="1 2" key="1">
    <citation type="journal article" date="2016" name="Mol. Biol. Evol.">
        <title>Comparative Genomics of Early-Diverging Mushroom-Forming Fungi Provides Insights into the Origins of Lignocellulose Decay Capabilities.</title>
        <authorList>
            <person name="Nagy L.G."/>
            <person name="Riley R."/>
            <person name="Tritt A."/>
            <person name="Adam C."/>
            <person name="Daum C."/>
            <person name="Floudas D."/>
            <person name="Sun H."/>
            <person name="Yadav J.S."/>
            <person name="Pangilinan J."/>
            <person name="Larsson K.H."/>
            <person name="Matsuura K."/>
            <person name="Barry K."/>
            <person name="Labutti K."/>
            <person name="Kuo R."/>
            <person name="Ohm R.A."/>
            <person name="Bhattacharya S.S."/>
            <person name="Shirouzu T."/>
            <person name="Yoshinaga Y."/>
            <person name="Martin F.M."/>
            <person name="Grigoriev I.V."/>
            <person name="Hibbett D.S."/>
        </authorList>
    </citation>
    <scope>NUCLEOTIDE SEQUENCE [LARGE SCALE GENOMIC DNA]</scope>
    <source>
        <strain evidence="1 2">93-53</strain>
    </source>
</reference>
<dbReference type="RefSeq" id="XP_040764692.1">
    <property type="nucleotide sequence ID" value="XM_040912492.1"/>
</dbReference>
<dbReference type="GeneID" id="63829520"/>
<dbReference type="STRING" id="1314785.A0A165EFK4"/>
<dbReference type="AlphaFoldDB" id="A0A165EFK4"/>
<dbReference type="Proteomes" id="UP000076871">
    <property type="component" value="Unassembled WGS sequence"/>
</dbReference>
<gene>
    <name evidence="1" type="ORF">LAESUDRAFT_758774</name>
</gene>
<dbReference type="InParanoid" id="A0A165EFK4"/>
<dbReference type="EMBL" id="KV427621">
    <property type="protein sequence ID" value="KZT06952.1"/>
    <property type="molecule type" value="Genomic_DNA"/>
</dbReference>
<dbReference type="OrthoDB" id="429813at2759"/>
<accession>A0A165EFK4</accession>
<proteinExistence type="predicted"/>
<keyword evidence="2" id="KW-1185">Reference proteome</keyword>
<sequence length="107" mass="12031">MLDGIPYFTMMISIMHAGYTTFLISSRNPPAAITHLISQVGVKHLFIKLEPSMEKLADEAMNLLKMEYPLSIAPNSSSLPLFEELYLPLSMAIVDVPIRSRVQMLLH</sequence>
<evidence type="ECO:0000313" key="1">
    <source>
        <dbReference type="EMBL" id="KZT06952.1"/>
    </source>
</evidence>
<protein>
    <submittedName>
        <fullName evidence="1">Uncharacterized protein</fullName>
    </submittedName>
</protein>
<organism evidence="1 2">
    <name type="scientific">Laetiporus sulphureus 93-53</name>
    <dbReference type="NCBI Taxonomy" id="1314785"/>
    <lineage>
        <taxon>Eukaryota</taxon>
        <taxon>Fungi</taxon>
        <taxon>Dikarya</taxon>
        <taxon>Basidiomycota</taxon>
        <taxon>Agaricomycotina</taxon>
        <taxon>Agaricomycetes</taxon>
        <taxon>Polyporales</taxon>
        <taxon>Laetiporus</taxon>
    </lineage>
</organism>
<name>A0A165EFK4_9APHY</name>